<name>A0A951QJ45_9CYAN</name>
<dbReference type="AlphaFoldDB" id="A0A951QJ45"/>
<dbReference type="Proteomes" id="UP000729701">
    <property type="component" value="Unassembled WGS sequence"/>
</dbReference>
<comment type="caution">
    <text evidence="1">The sequence shown here is derived from an EMBL/GenBank/DDBJ whole genome shotgun (WGS) entry which is preliminary data.</text>
</comment>
<accession>A0A951QJ45</accession>
<organism evidence="1 2">
    <name type="scientific">Cyanomargarita calcarea GSE-NOS-MK-12-04C</name>
    <dbReference type="NCBI Taxonomy" id="2839659"/>
    <lineage>
        <taxon>Bacteria</taxon>
        <taxon>Bacillati</taxon>
        <taxon>Cyanobacteriota</taxon>
        <taxon>Cyanophyceae</taxon>
        <taxon>Nostocales</taxon>
        <taxon>Cyanomargaritaceae</taxon>
        <taxon>Cyanomargarita</taxon>
    </lineage>
</organism>
<protein>
    <submittedName>
        <fullName evidence="1">Uncharacterized protein</fullName>
    </submittedName>
</protein>
<gene>
    <name evidence="1" type="ORF">KME60_03960</name>
</gene>
<evidence type="ECO:0000313" key="1">
    <source>
        <dbReference type="EMBL" id="MBW4666603.1"/>
    </source>
</evidence>
<proteinExistence type="predicted"/>
<sequence>MAIVASVYTINPLEHTPQQILNPTEYLAIATLREGQGRTLSIFHQLAELTQKN</sequence>
<evidence type="ECO:0000313" key="2">
    <source>
        <dbReference type="Proteomes" id="UP000729701"/>
    </source>
</evidence>
<reference evidence="1" key="2">
    <citation type="journal article" date="2022" name="Microbiol. Resour. Announc.">
        <title>Metagenome Sequencing to Explore Phylogenomics of Terrestrial Cyanobacteria.</title>
        <authorList>
            <person name="Ward R.D."/>
            <person name="Stajich J.E."/>
            <person name="Johansen J.R."/>
            <person name="Huntemann M."/>
            <person name="Clum A."/>
            <person name="Foster B."/>
            <person name="Foster B."/>
            <person name="Roux S."/>
            <person name="Palaniappan K."/>
            <person name="Varghese N."/>
            <person name="Mukherjee S."/>
            <person name="Reddy T.B.K."/>
            <person name="Daum C."/>
            <person name="Copeland A."/>
            <person name="Chen I.A."/>
            <person name="Ivanova N.N."/>
            <person name="Kyrpides N.C."/>
            <person name="Shapiro N."/>
            <person name="Eloe-Fadrosh E.A."/>
            <person name="Pietrasiak N."/>
        </authorList>
    </citation>
    <scope>NUCLEOTIDE SEQUENCE</scope>
    <source>
        <strain evidence="1">GSE-NOS-MK-12-04C</strain>
    </source>
</reference>
<reference evidence="1" key="1">
    <citation type="submission" date="2021-05" db="EMBL/GenBank/DDBJ databases">
        <authorList>
            <person name="Pietrasiak N."/>
            <person name="Ward R."/>
            <person name="Stajich J.E."/>
            <person name="Kurbessoian T."/>
        </authorList>
    </citation>
    <scope>NUCLEOTIDE SEQUENCE</scope>
    <source>
        <strain evidence="1">GSE-NOS-MK-12-04C</strain>
    </source>
</reference>
<dbReference type="EMBL" id="JAHHGZ010000003">
    <property type="protein sequence ID" value="MBW4666603.1"/>
    <property type="molecule type" value="Genomic_DNA"/>
</dbReference>